<keyword evidence="3" id="KW-0540">Nuclease</keyword>
<dbReference type="Proteomes" id="UP001350005">
    <property type="component" value="Unassembled WGS sequence"/>
</dbReference>
<dbReference type="Gene3D" id="3.30.920.30">
    <property type="entry name" value="Hypothetical protein"/>
    <property type="match status" value="1"/>
</dbReference>
<evidence type="ECO:0000256" key="3">
    <source>
        <dbReference type="ARBA" id="ARBA00022722"/>
    </source>
</evidence>
<keyword evidence="6" id="KW-0694">RNA-binding</keyword>
<evidence type="ECO:0000256" key="4">
    <source>
        <dbReference type="ARBA" id="ARBA00022759"/>
    </source>
</evidence>
<evidence type="ECO:0000256" key="5">
    <source>
        <dbReference type="ARBA" id="ARBA00022801"/>
    </source>
</evidence>
<name>A0ABU7R2Z3_9FLAO</name>
<evidence type="ECO:0000256" key="2">
    <source>
        <dbReference type="ARBA" id="ARBA00022649"/>
    </source>
</evidence>
<reference evidence="9 10" key="1">
    <citation type="submission" date="2024-01" db="EMBL/GenBank/DDBJ databases">
        <title>Whole genome of Chryseobacterium arthrosphaerae NNCa 2741.</title>
        <authorList>
            <person name="Boriskina E.V."/>
            <person name="Gordinskaya N.A."/>
            <person name="Kropotov V.S."/>
            <person name="Alekseeva A.E."/>
            <person name="Makhova M.A."/>
            <person name="Kryazhev D.V."/>
            <person name="Shkurkina I.S."/>
        </authorList>
    </citation>
    <scope>NUCLEOTIDE SEQUENCE [LARGE SCALE GENOMIC DNA]</scope>
    <source>
        <strain evidence="9 10">NNCa 2741</strain>
    </source>
</reference>
<gene>
    <name evidence="9" type="ORF">V2E39_17435</name>
</gene>
<dbReference type="InterPro" id="IPR012933">
    <property type="entry name" value="HicA_mRNA_interferase"/>
</dbReference>
<dbReference type="SUPFAM" id="SSF54786">
    <property type="entry name" value="YcfA/nrd intein domain"/>
    <property type="match status" value="1"/>
</dbReference>
<evidence type="ECO:0000256" key="7">
    <source>
        <dbReference type="ARBA" id="ARBA00023016"/>
    </source>
</evidence>
<dbReference type="InterPro" id="IPR038570">
    <property type="entry name" value="HicA_sf"/>
</dbReference>
<keyword evidence="7" id="KW-0346">Stress response</keyword>
<organism evidence="9 10">
    <name type="scientific">Chryseobacterium arthrosphaerae</name>
    <dbReference type="NCBI Taxonomy" id="651561"/>
    <lineage>
        <taxon>Bacteria</taxon>
        <taxon>Pseudomonadati</taxon>
        <taxon>Bacteroidota</taxon>
        <taxon>Flavobacteriia</taxon>
        <taxon>Flavobacteriales</taxon>
        <taxon>Weeksellaceae</taxon>
        <taxon>Chryseobacterium group</taxon>
        <taxon>Chryseobacterium</taxon>
    </lineage>
</organism>
<evidence type="ECO:0000256" key="8">
    <source>
        <dbReference type="SAM" id="MobiDB-lite"/>
    </source>
</evidence>
<dbReference type="RefSeq" id="WP_330937494.1">
    <property type="nucleotide sequence ID" value="NZ_JAZGJU010000040.1"/>
</dbReference>
<evidence type="ECO:0000256" key="1">
    <source>
        <dbReference type="ARBA" id="ARBA00006620"/>
    </source>
</evidence>
<keyword evidence="4" id="KW-0255">Endonuclease</keyword>
<keyword evidence="2" id="KW-1277">Toxin-antitoxin system</keyword>
<keyword evidence="10" id="KW-1185">Reference proteome</keyword>
<evidence type="ECO:0000313" key="9">
    <source>
        <dbReference type="EMBL" id="MEE6129186.1"/>
    </source>
</evidence>
<comment type="caution">
    <text evidence="9">The sequence shown here is derived from an EMBL/GenBank/DDBJ whole genome shotgun (WGS) entry which is preliminary data.</text>
</comment>
<dbReference type="Pfam" id="PF07927">
    <property type="entry name" value="HicA_toxin"/>
    <property type="match status" value="1"/>
</dbReference>
<dbReference type="EMBL" id="JAZGJU010000040">
    <property type="protein sequence ID" value="MEE6129186.1"/>
    <property type="molecule type" value="Genomic_DNA"/>
</dbReference>
<accession>A0ABU7R2Z3</accession>
<protein>
    <submittedName>
        <fullName evidence="9">Type II toxin-antitoxin system HicA family toxin</fullName>
    </submittedName>
</protein>
<sequence length="61" mass="6886">MKVSEMLKILKKDGWYLHRNGAKHDLYVHDTKDGSVTVPRHPSTELKKGTEQSILKAAGLK</sequence>
<evidence type="ECO:0000256" key="6">
    <source>
        <dbReference type="ARBA" id="ARBA00022884"/>
    </source>
</evidence>
<proteinExistence type="inferred from homology"/>
<keyword evidence="5" id="KW-0378">Hydrolase</keyword>
<evidence type="ECO:0000313" key="10">
    <source>
        <dbReference type="Proteomes" id="UP001350005"/>
    </source>
</evidence>
<comment type="similarity">
    <text evidence="1">Belongs to the HicA mRNA interferase family.</text>
</comment>
<feature type="region of interest" description="Disordered" evidence="8">
    <location>
        <begin position="33"/>
        <end position="52"/>
    </location>
</feature>